<keyword evidence="2" id="KW-1185">Reference proteome</keyword>
<dbReference type="AlphaFoldDB" id="A0A9X2FIH3"/>
<accession>A0A9X2FIH3</accession>
<gene>
    <name evidence="1" type="ORF">NG895_28370</name>
</gene>
<dbReference type="Proteomes" id="UP001155241">
    <property type="component" value="Unassembled WGS sequence"/>
</dbReference>
<dbReference type="EMBL" id="JAMXLR010000092">
    <property type="protein sequence ID" value="MCO6047839.1"/>
    <property type="molecule type" value="Genomic_DNA"/>
</dbReference>
<protein>
    <submittedName>
        <fullName evidence="1">Uncharacterized protein</fullName>
    </submittedName>
</protein>
<organism evidence="1 2">
    <name type="scientific">Aeoliella straminimaris</name>
    <dbReference type="NCBI Taxonomy" id="2954799"/>
    <lineage>
        <taxon>Bacteria</taxon>
        <taxon>Pseudomonadati</taxon>
        <taxon>Planctomycetota</taxon>
        <taxon>Planctomycetia</taxon>
        <taxon>Pirellulales</taxon>
        <taxon>Lacipirellulaceae</taxon>
        <taxon>Aeoliella</taxon>
    </lineage>
</organism>
<sequence length="85" mass="9459">MKQSGQCPKCSSTNIIHDAKAIDYYDYGVQETMRVGVDRNPSAWIFKGQENSTVSAWVCGDCGFVEFYADEPTKLLDAADEAEQK</sequence>
<name>A0A9X2FIH3_9BACT</name>
<proteinExistence type="predicted"/>
<reference evidence="1" key="1">
    <citation type="submission" date="2022-06" db="EMBL/GenBank/DDBJ databases">
        <title>Aeoliella straminimaris, a novel planctomycete from sediments.</title>
        <authorList>
            <person name="Vitorino I.R."/>
            <person name="Lage O.M."/>
        </authorList>
    </citation>
    <scope>NUCLEOTIDE SEQUENCE</scope>
    <source>
        <strain evidence="1">ICT_H6.2</strain>
    </source>
</reference>
<dbReference type="RefSeq" id="WP_252855945.1">
    <property type="nucleotide sequence ID" value="NZ_JAMXLR010000092.1"/>
</dbReference>
<evidence type="ECO:0000313" key="1">
    <source>
        <dbReference type="EMBL" id="MCO6047839.1"/>
    </source>
</evidence>
<comment type="caution">
    <text evidence="1">The sequence shown here is derived from an EMBL/GenBank/DDBJ whole genome shotgun (WGS) entry which is preliminary data.</text>
</comment>
<evidence type="ECO:0000313" key="2">
    <source>
        <dbReference type="Proteomes" id="UP001155241"/>
    </source>
</evidence>